<protein>
    <recommendedName>
        <fullName evidence="1">Inositol polyphosphate-related phosphatase domain-containing protein</fullName>
    </recommendedName>
</protein>
<evidence type="ECO:0000259" key="1">
    <source>
        <dbReference type="Pfam" id="PF22669"/>
    </source>
</evidence>
<dbReference type="InterPro" id="IPR036691">
    <property type="entry name" value="Endo/exonu/phosph_ase_sf"/>
</dbReference>
<dbReference type="Pfam" id="PF22669">
    <property type="entry name" value="Exo_endo_phos2"/>
    <property type="match status" value="1"/>
</dbReference>
<dbReference type="PANTHER" id="PTHR11200:SF257">
    <property type="entry name" value="PHOSPHOINOSITIDE 5-PHOSPHATASE"/>
    <property type="match status" value="1"/>
</dbReference>
<accession>A0A8S3FDA3</accession>
<reference evidence="2" key="1">
    <citation type="submission" date="2021-02" db="EMBL/GenBank/DDBJ databases">
        <authorList>
            <person name="Nowell W R."/>
        </authorList>
    </citation>
    <scope>NUCLEOTIDE SEQUENCE</scope>
</reference>
<dbReference type="PANTHER" id="PTHR11200">
    <property type="entry name" value="INOSITOL 5-PHOSPHATASE"/>
    <property type="match status" value="1"/>
</dbReference>
<proteinExistence type="predicted"/>
<dbReference type="AlphaFoldDB" id="A0A8S3FDA3"/>
<dbReference type="Proteomes" id="UP000681967">
    <property type="component" value="Unassembled WGS sequence"/>
</dbReference>
<dbReference type="GO" id="GO:0004439">
    <property type="term" value="F:phosphatidylinositol-4,5-bisphosphate 5-phosphatase activity"/>
    <property type="evidence" value="ECO:0007669"/>
    <property type="project" value="TreeGrafter"/>
</dbReference>
<feature type="non-terminal residue" evidence="2">
    <location>
        <position position="1"/>
    </location>
</feature>
<organism evidence="2 3">
    <name type="scientific">Rotaria magnacalcarata</name>
    <dbReference type="NCBI Taxonomy" id="392030"/>
    <lineage>
        <taxon>Eukaryota</taxon>
        <taxon>Metazoa</taxon>
        <taxon>Spiralia</taxon>
        <taxon>Gnathifera</taxon>
        <taxon>Rotifera</taxon>
        <taxon>Eurotatoria</taxon>
        <taxon>Bdelloidea</taxon>
        <taxon>Philodinida</taxon>
        <taxon>Philodinidae</taxon>
        <taxon>Rotaria</taxon>
    </lineage>
</organism>
<dbReference type="SUPFAM" id="SSF56219">
    <property type="entry name" value="DNase I-like"/>
    <property type="match status" value="1"/>
</dbReference>
<evidence type="ECO:0000313" key="2">
    <source>
        <dbReference type="EMBL" id="CAF5116221.1"/>
    </source>
</evidence>
<dbReference type="Gene3D" id="3.60.10.10">
    <property type="entry name" value="Endonuclease/exonuclease/phosphatase"/>
    <property type="match status" value="1"/>
</dbReference>
<evidence type="ECO:0000313" key="3">
    <source>
        <dbReference type="Proteomes" id="UP000681967"/>
    </source>
</evidence>
<dbReference type="InterPro" id="IPR000300">
    <property type="entry name" value="IPPc"/>
</dbReference>
<gene>
    <name evidence="2" type="ORF">BYL167_LOCUS66408</name>
</gene>
<sequence length="104" mass="11470">PDIVAIGFQEICDLTASNIVSKSSSNANRWVKNVEDYFKKTYQDTEYILLGMDQLVGVCLAIFIRRDLAPYVKNVGIDTVKTGMGGTLGNKGCVSIYFRALLTI</sequence>
<name>A0A8S3FDA3_9BILA</name>
<feature type="domain" description="Inositol polyphosphate-related phosphatase" evidence="1">
    <location>
        <begin position="1"/>
        <end position="99"/>
    </location>
</feature>
<comment type="caution">
    <text evidence="2">The sequence shown here is derived from an EMBL/GenBank/DDBJ whole genome shotgun (WGS) entry which is preliminary data.</text>
</comment>
<dbReference type="InterPro" id="IPR046985">
    <property type="entry name" value="IP5"/>
</dbReference>
<dbReference type="GO" id="GO:0046856">
    <property type="term" value="P:phosphatidylinositol dephosphorylation"/>
    <property type="evidence" value="ECO:0007669"/>
    <property type="project" value="InterPro"/>
</dbReference>
<dbReference type="EMBL" id="CAJOBH010243163">
    <property type="protein sequence ID" value="CAF5116221.1"/>
    <property type="molecule type" value="Genomic_DNA"/>
</dbReference>